<name>A0A0H5Q9I5_9ZZZZ</name>
<sequence length="152" mass="16391">MERSGSAGEEQGRALGAPSACGLSRLGPWAFFGFCRHKPFPAMLCSPPIDLPAQLPSAAWSCHHRKPLSWSVRSRQGTQRGPGQGSRCGLLTDWDETRRAPGRAPKTGRVNIRHFLPCHPSVWRLSDAAPRTAAGGDQAPPCCPPARPYSPT</sequence>
<protein>
    <submittedName>
        <fullName evidence="2">Uncharacterized protein</fullName>
    </submittedName>
</protein>
<reference evidence="2" key="1">
    <citation type="submission" date="2015-06" db="EMBL/GenBank/DDBJ databases">
        <authorList>
            <person name="Joergensen T."/>
        </authorList>
    </citation>
    <scope>NUCLEOTIDE SEQUENCE</scope>
    <source>
        <strain evidence="2">RGRH1822</strain>
    </source>
</reference>
<accession>A0A0H5Q9I5</accession>
<evidence type="ECO:0000313" key="2">
    <source>
        <dbReference type="EMBL" id="CRY98049.1"/>
    </source>
</evidence>
<reference evidence="2" key="2">
    <citation type="submission" date="2015-07" db="EMBL/GenBank/DDBJ databases">
        <title>Plasmids, circular viruses and viroids from rat gut.</title>
        <authorList>
            <person name="Jorgensen T.J."/>
            <person name="Hansen M.A."/>
            <person name="Xu Z."/>
            <person name="Tabak M.A."/>
            <person name="Sorensen S.J."/>
            <person name="Hansen L.H."/>
        </authorList>
    </citation>
    <scope>NUCLEOTIDE SEQUENCE</scope>
    <source>
        <strain evidence="2">RGRH1822</strain>
    </source>
</reference>
<proteinExistence type="predicted"/>
<organism evidence="2">
    <name type="scientific">uncultured prokaryote</name>
    <dbReference type="NCBI Taxonomy" id="198431"/>
    <lineage>
        <taxon>unclassified sequences</taxon>
        <taxon>environmental samples</taxon>
    </lineage>
</organism>
<feature type="compositionally biased region" description="Pro residues" evidence="1">
    <location>
        <begin position="141"/>
        <end position="152"/>
    </location>
</feature>
<feature type="region of interest" description="Disordered" evidence="1">
    <location>
        <begin position="72"/>
        <end position="106"/>
    </location>
</feature>
<dbReference type="AlphaFoldDB" id="A0A0H5Q9I5"/>
<evidence type="ECO:0000256" key="1">
    <source>
        <dbReference type="SAM" id="MobiDB-lite"/>
    </source>
</evidence>
<feature type="region of interest" description="Disordered" evidence="1">
    <location>
        <begin position="130"/>
        <end position="152"/>
    </location>
</feature>
<dbReference type="EMBL" id="LN854321">
    <property type="protein sequence ID" value="CRY98049.1"/>
    <property type="molecule type" value="Genomic_DNA"/>
</dbReference>